<sequence>MDVATDTTRRRLIPSDKNNASAPTRQPLDALPQASQGLLFLPPLNPYPSKEPFPLRGSVVLQHLHLPLVHPRLTCL</sequence>
<proteinExistence type="predicted"/>
<dbReference type="EMBL" id="HG994365">
    <property type="protein sequence ID" value="CAF2068704.1"/>
    <property type="molecule type" value="Genomic_DNA"/>
</dbReference>
<accession>A0A816R6C5</accession>
<reference evidence="2" key="1">
    <citation type="submission" date="2021-01" db="EMBL/GenBank/DDBJ databases">
        <authorList>
            <consortium name="Genoscope - CEA"/>
            <person name="William W."/>
        </authorList>
    </citation>
    <scope>NUCLEOTIDE SEQUENCE</scope>
</reference>
<dbReference type="Proteomes" id="UP001295469">
    <property type="component" value="Chromosome C01"/>
</dbReference>
<organism evidence="2">
    <name type="scientific">Brassica napus</name>
    <name type="common">Rape</name>
    <dbReference type="NCBI Taxonomy" id="3708"/>
    <lineage>
        <taxon>Eukaryota</taxon>
        <taxon>Viridiplantae</taxon>
        <taxon>Streptophyta</taxon>
        <taxon>Embryophyta</taxon>
        <taxon>Tracheophyta</taxon>
        <taxon>Spermatophyta</taxon>
        <taxon>Magnoliopsida</taxon>
        <taxon>eudicotyledons</taxon>
        <taxon>Gunneridae</taxon>
        <taxon>Pentapetalae</taxon>
        <taxon>rosids</taxon>
        <taxon>malvids</taxon>
        <taxon>Brassicales</taxon>
        <taxon>Brassicaceae</taxon>
        <taxon>Brassiceae</taxon>
        <taxon>Brassica</taxon>
    </lineage>
</organism>
<protein>
    <submittedName>
        <fullName evidence="2">(rape) hypothetical protein</fullName>
    </submittedName>
</protein>
<dbReference type="Gramene" id="CDX68690">
    <property type="protein sequence ID" value="CDX68690"/>
    <property type="gene ID" value="GSBRNA2T00130368001"/>
</dbReference>
<evidence type="ECO:0000313" key="2">
    <source>
        <dbReference type="EMBL" id="CAF2068704.1"/>
    </source>
</evidence>
<feature type="region of interest" description="Disordered" evidence="1">
    <location>
        <begin position="1"/>
        <end position="28"/>
    </location>
</feature>
<gene>
    <name evidence="2" type="ORF">DARMORV10_C01P08170.1</name>
</gene>
<name>A0A816R6C5_BRANA</name>
<evidence type="ECO:0000256" key="1">
    <source>
        <dbReference type="SAM" id="MobiDB-lite"/>
    </source>
</evidence>
<dbReference type="AlphaFoldDB" id="A0A816R6C5"/>